<sequence length="268" mass="30599">MNNIKYTDDGKKVIVLGKLNAEQSIVQEVFVSEGQEIPSGENFVVKSLHDKPVESWKEKRLRELEQNYESERKRLEGEIDRMRQSLSAAKEKAKIQADAILRFVKGADESQIETLKRFMAGEITHVYIKGYSPEIVDWTDSTKQYDVDSWSGRIKYEGLKLISILGKSDGDLSYRLHQYRDGSGNWQEIYPACSYQDALAMAQKDCDELCAKYLADEYRGLDLDRWAGIEGIVIPPAALEKRDAERLAQRNKKIAELRDQLAKLEAAS</sequence>
<protein>
    <submittedName>
        <fullName evidence="2">Uncharacterized protein</fullName>
    </submittedName>
</protein>
<dbReference type="Proteomes" id="UP000644192">
    <property type="component" value="Unassembled WGS sequence"/>
</dbReference>
<dbReference type="EMBL" id="WXZT01000014">
    <property type="protein sequence ID" value="MZZ14564.1"/>
    <property type="molecule type" value="Genomic_DNA"/>
</dbReference>
<dbReference type="AlphaFoldDB" id="A0A6B1YAK2"/>
<dbReference type="RefSeq" id="WP_132674742.1">
    <property type="nucleotide sequence ID" value="NZ_JAHVZP010000001.1"/>
</dbReference>
<name>A0A6B1YAK2_PSEAI</name>
<evidence type="ECO:0000313" key="2">
    <source>
        <dbReference type="EMBL" id="MZZ14564.1"/>
    </source>
</evidence>
<accession>A0A6B1YAK2</accession>
<gene>
    <name evidence="2" type="ORF">GUL26_20140</name>
</gene>
<comment type="caution">
    <text evidence="2">The sequence shown here is derived from an EMBL/GenBank/DDBJ whole genome shotgun (WGS) entry which is preliminary data.</text>
</comment>
<reference evidence="2" key="1">
    <citation type="submission" date="2020-01" db="EMBL/GenBank/DDBJ databases">
        <title>Bacteria Cultured from War Wounds Associated with the Conflict in Eastern Ukraine.</title>
        <authorList>
            <person name="Snesrud E."/>
            <person name="Galac M.R."/>
            <person name="Mc Gann P."/>
            <person name="Valentine K."/>
            <person name="Viacheslav K."/>
        </authorList>
    </citation>
    <scope>NUCLEOTIDE SEQUENCE</scope>
    <source>
        <strain evidence="2">VNMU148</strain>
    </source>
</reference>
<evidence type="ECO:0000256" key="1">
    <source>
        <dbReference type="SAM" id="Coils"/>
    </source>
</evidence>
<evidence type="ECO:0000313" key="3">
    <source>
        <dbReference type="Proteomes" id="UP000644192"/>
    </source>
</evidence>
<proteinExistence type="predicted"/>
<organism evidence="2 3">
    <name type="scientific">Pseudomonas aeruginosa</name>
    <dbReference type="NCBI Taxonomy" id="287"/>
    <lineage>
        <taxon>Bacteria</taxon>
        <taxon>Pseudomonadati</taxon>
        <taxon>Pseudomonadota</taxon>
        <taxon>Gammaproteobacteria</taxon>
        <taxon>Pseudomonadales</taxon>
        <taxon>Pseudomonadaceae</taxon>
        <taxon>Pseudomonas</taxon>
    </lineage>
</organism>
<keyword evidence="1" id="KW-0175">Coiled coil</keyword>
<feature type="coiled-coil region" evidence="1">
    <location>
        <begin position="58"/>
        <end position="92"/>
    </location>
</feature>